<dbReference type="EMBL" id="GL377581">
    <property type="protein sequence ID" value="EFJ27720.1"/>
    <property type="molecule type" value="Genomic_DNA"/>
</dbReference>
<evidence type="ECO:0000313" key="2">
    <source>
        <dbReference type="Proteomes" id="UP000001514"/>
    </source>
</evidence>
<name>D8RJH3_SELML</name>
<dbReference type="Gramene" id="EFJ27720">
    <property type="protein sequence ID" value="EFJ27720"/>
    <property type="gene ID" value="SELMODRAFT_95188"/>
</dbReference>
<protein>
    <submittedName>
        <fullName evidence="1">Uncharacterized protein</fullName>
    </submittedName>
</protein>
<proteinExistence type="predicted"/>
<dbReference type="KEGG" id="smo:SELMODRAFT_95188"/>
<dbReference type="Proteomes" id="UP000001514">
    <property type="component" value="Unassembled WGS sequence"/>
</dbReference>
<sequence length="79" mass="8914">MAAIERGAQNFGSGPAANQFCWDRQPEWSVLQDGSFGHGVLEVTREFNLLIDRSLLFFSLGEEQYPCPVDVVPQPRCVW</sequence>
<accession>D8RJH3</accession>
<reference evidence="1 2" key="1">
    <citation type="journal article" date="2011" name="Science">
        <title>The Selaginella genome identifies genetic changes associated with the evolution of vascular plants.</title>
        <authorList>
            <person name="Banks J.A."/>
            <person name="Nishiyama T."/>
            <person name="Hasebe M."/>
            <person name="Bowman J.L."/>
            <person name="Gribskov M."/>
            <person name="dePamphilis C."/>
            <person name="Albert V.A."/>
            <person name="Aono N."/>
            <person name="Aoyama T."/>
            <person name="Ambrose B.A."/>
            <person name="Ashton N.W."/>
            <person name="Axtell M.J."/>
            <person name="Barker E."/>
            <person name="Barker M.S."/>
            <person name="Bennetzen J.L."/>
            <person name="Bonawitz N.D."/>
            <person name="Chapple C."/>
            <person name="Cheng C."/>
            <person name="Correa L.G."/>
            <person name="Dacre M."/>
            <person name="DeBarry J."/>
            <person name="Dreyer I."/>
            <person name="Elias M."/>
            <person name="Engstrom E.M."/>
            <person name="Estelle M."/>
            <person name="Feng L."/>
            <person name="Finet C."/>
            <person name="Floyd S.K."/>
            <person name="Frommer W.B."/>
            <person name="Fujita T."/>
            <person name="Gramzow L."/>
            <person name="Gutensohn M."/>
            <person name="Harholt J."/>
            <person name="Hattori M."/>
            <person name="Heyl A."/>
            <person name="Hirai T."/>
            <person name="Hiwatashi Y."/>
            <person name="Ishikawa M."/>
            <person name="Iwata M."/>
            <person name="Karol K.G."/>
            <person name="Koehler B."/>
            <person name="Kolukisaoglu U."/>
            <person name="Kubo M."/>
            <person name="Kurata T."/>
            <person name="Lalonde S."/>
            <person name="Li K."/>
            <person name="Li Y."/>
            <person name="Litt A."/>
            <person name="Lyons E."/>
            <person name="Manning G."/>
            <person name="Maruyama T."/>
            <person name="Michael T.P."/>
            <person name="Mikami K."/>
            <person name="Miyazaki S."/>
            <person name="Morinaga S."/>
            <person name="Murata T."/>
            <person name="Mueller-Roeber B."/>
            <person name="Nelson D.R."/>
            <person name="Obara M."/>
            <person name="Oguri Y."/>
            <person name="Olmstead R.G."/>
            <person name="Onodera N."/>
            <person name="Petersen B.L."/>
            <person name="Pils B."/>
            <person name="Prigge M."/>
            <person name="Rensing S.A."/>
            <person name="Riano-Pachon D.M."/>
            <person name="Roberts A.W."/>
            <person name="Sato Y."/>
            <person name="Scheller H.V."/>
            <person name="Schulz B."/>
            <person name="Schulz C."/>
            <person name="Shakirov E.V."/>
            <person name="Shibagaki N."/>
            <person name="Shinohara N."/>
            <person name="Shippen D.E."/>
            <person name="Soerensen I."/>
            <person name="Sotooka R."/>
            <person name="Sugimoto N."/>
            <person name="Sugita M."/>
            <person name="Sumikawa N."/>
            <person name="Tanurdzic M."/>
            <person name="Theissen G."/>
            <person name="Ulvskov P."/>
            <person name="Wakazuki S."/>
            <person name="Weng J.K."/>
            <person name="Willats W.W."/>
            <person name="Wipf D."/>
            <person name="Wolf P.G."/>
            <person name="Yang L."/>
            <person name="Zimmer A.D."/>
            <person name="Zhu Q."/>
            <person name="Mitros T."/>
            <person name="Hellsten U."/>
            <person name="Loque D."/>
            <person name="Otillar R."/>
            <person name="Salamov A."/>
            <person name="Schmutz J."/>
            <person name="Shapiro H."/>
            <person name="Lindquist E."/>
            <person name="Lucas S."/>
            <person name="Rokhsar D."/>
            <person name="Grigoriev I.V."/>
        </authorList>
    </citation>
    <scope>NUCLEOTIDE SEQUENCE [LARGE SCALE GENOMIC DNA]</scope>
</reference>
<dbReference type="InParanoid" id="D8RJH3"/>
<evidence type="ECO:0000313" key="1">
    <source>
        <dbReference type="EMBL" id="EFJ27720.1"/>
    </source>
</evidence>
<dbReference type="AlphaFoldDB" id="D8RJH3"/>
<organism evidence="2">
    <name type="scientific">Selaginella moellendorffii</name>
    <name type="common">Spikemoss</name>
    <dbReference type="NCBI Taxonomy" id="88036"/>
    <lineage>
        <taxon>Eukaryota</taxon>
        <taxon>Viridiplantae</taxon>
        <taxon>Streptophyta</taxon>
        <taxon>Embryophyta</taxon>
        <taxon>Tracheophyta</taxon>
        <taxon>Lycopodiopsida</taxon>
        <taxon>Selaginellales</taxon>
        <taxon>Selaginellaceae</taxon>
        <taxon>Selaginella</taxon>
    </lineage>
</organism>
<gene>
    <name evidence="1" type="ORF">SELMODRAFT_95188</name>
</gene>
<dbReference type="HOGENOM" id="CLU_2610552_0_0_1"/>
<keyword evidence="2" id="KW-1185">Reference proteome</keyword>